<proteinExistence type="predicted"/>
<gene>
    <name evidence="1" type="ORF">Patl1_27307</name>
</gene>
<dbReference type="EMBL" id="CM047901">
    <property type="protein sequence ID" value="KAJ0096621.1"/>
    <property type="molecule type" value="Genomic_DNA"/>
</dbReference>
<protein>
    <submittedName>
        <fullName evidence="1">Uncharacterized protein</fullName>
    </submittedName>
</protein>
<evidence type="ECO:0000313" key="2">
    <source>
        <dbReference type="Proteomes" id="UP001164250"/>
    </source>
</evidence>
<sequence>MNRGGEYRMIMIGARGSWGFARNGRGRPGVTGRREKLTGRRAWKMKGHNLPDSGEGKFVFCSHSHGLPEKNVDLLQVGRNN</sequence>
<comment type="caution">
    <text evidence="1">The sequence shown here is derived from an EMBL/GenBank/DDBJ whole genome shotgun (WGS) entry which is preliminary data.</text>
</comment>
<accession>A0ACC1BCI7</accession>
<evidence type="ECO:0000313" key="1">
    <source>
        <dbReference type="EMBL" id="KAJ0096621.1"/>
    </source>
</evidence>
<dbReference type="Proteomes" id="UP001164250">
    <property type="component" value="Chromosome 5"/>
</dbReference>
<organism evidence="1 2">
    <name type="scientific">Pistacia atlantica</name>
    <dbReference type="NCBI Taxonomy" id="434234"/>
    <lineage>
        <taxon>Eukaryota</taxon>
        <taxon>Viridiplantae</taxon>
        <taxon>Streptophyta</taxon>
        <taxon>Embryophyta</taxon>
        <taxon>Tracheophyta</taxon>
        <taxon>Spermatophyta</taxon>
        <taxon>Magnoliopsida</taxon>
        <taxon>eudicotyledons</taxon>
        <taxon>Gunneridae</taxon>
        <taxon>Pentapetalae</taxon>
        <taxon>rosids</taxon>
        <taxon>malvids</taxon>
        <taxon>Sapindales</taxon>
        <taxon>Anacardiaceae</taxon>
        <taxon>Pistacia</taxon>
    </lineage>
</organism>
<keyword evidence="2" id="KW-1185">Reference proteome</keyword>
<name>A0ACC1BCI7_9ROSI</name>
<reference evidence="2" key="1">
    <citation type="journal article" date="2023" name="G3 (Bethesda)">
        <title>Genome assembly and association tests identify interacting loci associated with vigor, precocity, and sex in interspecific pistachio rootstocks.</title>
        <authorList>
            <person name="Palmer W."/>
            <person name="Jacygrad E."/>
            <person name="Sagayaradj S."/>
            <person name="Cavanaugh K."/>
            <person name="Han R."/>
            <person name="Bertier L."/>
            <person name="Beede B."/>
            <person name="Kafkas S."/>
            <person name="Golino D."/>
            <person name="Preece J."/>
            <person name="Michelmore R."/>
        </authorList>
    </citation>
    <scope>NUCLEOTIDE SEQUENCE [LARGE SCALE GENOMIC DNA]</scope>
</reference>